<reference evidence="1 2" key="1">
    <citation type="journal article" date="2018" name="J. Allergy Clin. Immunol.">
        <title>High-quality assembly of Dermatophagoides pteronyssinus genome and transcriptome reveals a wide range of novel allergens.</title>
        <authorList>
            <person name="Liu X.Y."/>
            <person name="Yang K.Y."/>
            <person name="Wang M.Q."/>
            <person name="Kwok J.S."/>
            <person name="Zeng X."/>
            <person name="Yang Z."/>
            <person name="Xiao X.J."/>
            <person name="Lau C.P."/>
            <person name="Li Y."/>
            <person name="Huang Z.M."/>
            <person name="Ba J.G."/>
            <person name="Yim A.K."/>
            <person name="Ouyang C.Y."/>
            <person name="Ngai S.M."/>
            <person name="Chan T.F."/>
            <person name="Leung E.L."/>
            <person name="Liu L."/>
            <person name="Liu Z.G."/>
            <person name="Tsui S.K."/>
        </authorList>
    </citation>
    <scope>NUCLEOTIDE SEQUENCE [LARGE SCALE GENOMIC DNA]</scope>
    <source>
        <strain evidence="1">Derp</strain>
    </source>
</reference>
<organism evidence="1 2">
    <name type="scientific">Dermatophagoides pteronyssinus</name>
    <name type="common">European house dust mite</name>
    <dbReference type="NCBI Taxonomy" id="6956"/>
    <lineage>
        <taxon>Eukaryota</taxon>
        <taxon>Metazoa</taxon>
        <taxon>Ecdysozoa</taxon>
        <taxon>Arthropoda</taxon>
        <taxon>Chelicerata</taxon>
        <taxon>Arachnida</taxon>
        <taxon>Acari</taxon>
        <taxon>Acariformes</taxon>
        <taxon>Sarcoptiformes</taxon>
        <taxon>Astigmata</taxon>
        <taxon>Psoroptidia</taxon>
        <taxon>Analgoidea</taxon>
        <taxon>Pyroglyphidae</taxon>
        <taxon>Dermatophagoidinae</taxon>
        <taxon>Dermatophagoides</taxon>
    </lineage>
</organism>
<keyword evidence="2" id="KW-1185">Reference proteome</keyword>
<accession>A0ABQ8J0H4</accession>
<gene>
    <name evidence="1" type="ORF">DERP_000531</name>
</gene>
<name>A0ABQ8J0H4_DERPT</name>
<dbReference type="EMBL" id="NJHN03000095">
    <property type="protein sequence ID" value="KAH9416035.1"/>
    <property type="molecule type" value="Genomic_DNA"/>
</dbReference>
<reference evidence="1 2" key="2">
    <citation type="journal article" date="2022" name="Mol. Biol. Evol.">
        <title>Comparative Genomics Reveals Insights into the Divergent Evolution of Astigmatic Mites and Household Pest Adaptations.</title>
        <authorList>
            <person name="Xiong Q."/>
            <person name="Wan A.T."/>
            <person name="Liu X."/>
            <person name="Fung C.S."/>
            <person name="Xiao X."/>
            <person name="Malainual N."/>
            <person name="Hou J."/>
            <person name="Wang L."/>
            <person name="Wang M."/>
            <person name="Yang K.Y."/>
            <person name="Cui Y."/>
            <person name="Leung E.L."/>
            <person name="Nong W."/>
            <person name="Shin S.K."/>
            <person name="Au S.W."/>
            <person name="Jeong K.Y."/>
            <person name="Chew F.T."/>
            <person name="Hui J.H."/>
            <person name="Leung T.F."/>
            <person name="Tungtrongchitr A."/>
            <person name="Zhong N."/>
            <person name="Liu Z."/>
            <person name="Tsui S.K."/>
        </authorList>
    </citation>
    <scope>NUCLEOTIDE SEQUENCE [LARGE SCALE GENOMIC DNA]</scope>
    <source>
        <strain evidence="1">Derp</strain>
    </source>
</reference>
<evidence type="ECO:0000313" key="1">
    <source>
        <dbReference type="EMBL" id="KAH9416035.1"/>
    </source>
</evidence>
<dbReference type="Proteomes" id="UP000887458">
    <property type="component" value="Unassembled WGS sequence"/>
</dbReference>
<protein>
    <submittedName>
        <fullName evidence="1">Uncharacterized protein</fullName>
    </submittedName>
</protein>
<sequence length="100" mass="11162">MKSLLSSSSLSLYNEKKIINKEMIIISYGNYSMLYNGKNPVKYIIDTMKLNSISTKILTPITSRVLRPSIRSCGHINISNTAATVPINMTHELQTNNVVS</sequence>
<evidence type="ECO:0000313" key="2">
    <source>
        <dbReference type="Proteomes" id="UP000887458"/>
    </source>
</evidence>
<comment type="caution">
    <text evidence="1">The sequence shown here is derived from an EMBL/GenBank/DDBJ whole genome shotgun (WGS) entry which is preliminary data.</text>
</comment>
<proteinExistence type="predicted"/>